<accession>A0ABM0MH80</accession>
<dbReference type="GeneID" id="102804094"/>
<dbReference type="Proteomes" id="UP000694865">
    <property type="component" value="Unplaced"/>
</dbReference>
<reference evidence="8" key="1">
    <citation type="submission" date="2025-08" db="UniProtKB">
        <authorList>
            <consortium name="RefSeq"/>
        </authorList>
    </citation>
    <scope>IDENTIFICATION</scope>
    <source>
        <tissue evidence="8">Testes</tissue>
    </source>
</reference>
<protein>
    <submittedName>
        <fullName evidence="8">cGMP-dependent protein kinase egl-4-like</fullName>
    </submittedName>
</protein>
<evidence type="ECO:0000256" key="3">
    <source>
        <dbReference type="ARBA" id="ARBA00023149"/>
    </source>
</evidence>
<dbReference type="PANTHER" id="PTHR11635">
    <property type="entry name" value="CAMP-DEPENDENT PROTEIN KINASE REGULATORY CHAIN"/>
    <property type="match status" value="1"/>
</dbReference>
<keyword evidence="2" id="KW-0116">cAMP-binding</keyword>
<dbReference type="InterPro" id="IPR014710">
    <property type="entry name" value="RmlC-like_jellyroll"/>
</dbReference>
<dbReference type="InterPro" id="IPR018490">
    <property type="entry name" value="cNMP-bd_dom_sf"/>
</dbReference>
<dbReference type="SMART" id="SM00100">
    <property type="entry name" value="cNMP"/>
    <property type="match status" value="1"/>
</dbReference>
<evidence type="ECO:0000259" key="6">
    <source>
        <dbReference type="PROSITE" id="PS50042"/>
    </source>
</evidence>
<dbReference type="RefSeq" id="XP_006819371.1">
    <property type="nucleotide sequence ID" value="XM_006819308.1"/>
</dbReference>
<name>A0ABM0MH80_SACKO</name>
<evidence type="ECO:0000256" key="4">
    <source>
        <dbReference type="SAM" id="Coils"/>
    </source>
</evidence>
<dbReference type="PANTHER" id="PTHR11635:SF152">
    <property type="entry name" value="CAMP-DEPENDENT PROTEIN KINASE TYPE I REGULATORY SUBUNIT-RELATED"/>
    <property type="match status" value="1"/>
</dbReference>
<dbReference type="PROSITE" id="PS50042">
    <property type="entry name" value="CNMP_BINDING_3"/>
    <property type="match status" value="1"/>
</dbReference>
<dbReference type="Gene3D" id="2.60.120.10">
    <property type="entry name" value="Jelly Rolls"/>
    <property type="match status" value="1"/>
</dbReference>
<organism evidence="7 8">
    <name type="scientific">Saccoglossus kowalevskii</name>
    <name type="common">Acorn worm</name>
    <dbReference type="NCBI Taxonomy" id="10224"/>
    <lineage>
        <taxon>Eukaryota</taxon>
        <taxon>Metazoa</taxon>
        <taxon>Hemichordata</taxon>
        <taxon>Enteropneusta</taxon>
        <taxon>Harrimaniidae</taxon>
        <taxon>Saccoglossus</taxon>
    </lineage>
</organism>
<keyword evidence="7" id="KW-1185">Reference proteome</keyword>
<feature type="region of interest" description="Disordered" evidence="5">
    <location>
        <begin position="130"/>
        <end position="166"/>
    </location>
</feature>
<keyword evidence="4" id="KW-0175">Coiled coil</keyword>
<evidence type="ECO:0000256" key="2">
    <source>
        <dbReference type="ARBA" id="ARBA00022566"/>
    </source>
</evidence>
<evidence type="ECO:0000313" key="7">
    <source>
        <dbReference type="Proteomes" id="UP000694865"/>
    </source>
</evidence>
<dbReference type="InterPro" id="IPR000595">
    <property type="entry name" value="cNMP-bd_dom"/>
</dbReference>
<evidence type="ECO:0000256" key="1">
    <source>
        <dbReference type="ARBA" id="ARBA00005753"/>
    </source>
</evidence>
<keyword evidence="2" id="KW-0547">Nucleotide-binding</keyword>
<feature type="region of interest" description="Disordered" evidence="5">
    <location>
        <begin position="1"/>
        <end position="43"/>
    </location>
</feature>
<feature type="domain" description="Cyclic nucleotide-binding" evidence="6">
    <location>
        <begin position="185"/>
        <end position="266"/>
    </location>
</feature>
<sequence>MPQKPQLASSAGKPAAVKAKTSLGAGPLRTKMGNGASASKSDNVVVDGQTTDINRFKTVVTELRKEMKEKDAVIEKYQQELKARSVSIAERDSEITRLKEEVDKLKSVLQATHQGKDGVPDILSTIHEESGMAGASNKDRNKKQGVSGESGLQNIEPGQLADLERHPKDFRSKQLIKDAILDNDFTKNLDASQVREIVDCMYPKTFEKGQLVIKEGDAGAHFYVAAEGELEVSKGDKVLGIMGSGKVFGELAILYNCTRTASVKGW</sequence>
<gene>
    <name evidence="8" type="primary">LOC102804094</name>
</gene>
<dbReference type="Gene3D" id="1.20.5.170">
    <property type="match status" value="1"/>
</dbReference>
<keyword evidence="3" id="KW-0114">cAMP</keyword>
<comment type="similarity">
    <text evidence="1">Belongs to the cAMP-dependent kinase regulatory chain family.</text>
</comment>
<dbReference type="Pfam" id="PF00027">
    <property type="entry name" value="cNMP_binding"/>
    <property type="match status" value="1"/>
</dbReference>
<dbReference type="CDD" id="cd12083">
    <property type="entry name" value="DD_cGKI"/>
    <property type="match status" value="1"/>
</dbReference>
<dbReference type="PRINTS" id="PR00103">
    <property type="entry name" value="CAMPKINASE"/>
</dbReference>
<dbReference type="SUPFAM" id="SSF51206">
    <property type="entry name" value="cAMP-binding domain-like"/>
    <property type="match status" value="1"/>
</dbReference>
<evidence type="ECO:0000256" key="5">
    <source>
        <dbReference type="SAM" id="MobiDB-lite"/>
    </source>
</evidence>
<proteinExistence type="inferred from homology"/>
<dbReference type="InterPro" id="IPR050503">
    <property type="entry name" value="cAMP-dep_PK_reg_su-like"/>
</dbReference>
<evidence type="ECO:0000313" key="8">
    <source>
        <dbReference type="RefSeq" id="XP_006819371.1"/>
    </source>
</evidence>
<dbReference type="CDD" id="cd00038">
    <property type="entry name" value="CAP_ED"/>
    <property type="match status" value="1"/>
</dbReference>
<feature type="coiled-coil region" evidence="4">
    <location>
        <begin position="60"/>
        <end position="108"/>
    </location>
</feature>